<protein>
    <recommendedName>
        <fullName evidence="3">Methionine aminopeptidase</fullName>
    </recommendedName>
</protein>
<evidence type="ECO:0000313" key="2">
    <source>
        <dbReference type="Proteomes" id="UP000652761"/>
    </source>
</evidence>
<dbReference type="PANTHER" id="PTHR43330:SF8">
    <property type="entry name" value="METHIONINE AMINOPEPTIDASE 1D, MITOCHONDRIAL"/>
    <property type="match status" value="1"/>
</dbReference>
<comment type="caution">
    <text evidence="1">The sequence shown here is derived from an EMBL/GenBank/DDBJ whole genome shotgun (WGS) entry which is preliminary data.</text>
</comment>
<keyword evidence="2" id="KW-1185">Reference proteome</keyword>
<dbReference type="OrthoDB" id="3209743at2759"/>
<name>A0A843WC03_COLES</name>
<dbReference type="Proteomes" id="UP000652761">
    <property type="component" value="Unassembled WGS sequence"/>
</dbReference>
<evidence type="ECO:0008006" key="3">
    <source>
        <dbReference type="Google" id="ProtNLM"/>
    </source>
</evidence>
<dbReference type="PANTHER" id="PTHR43330">
    <property type="entry name" value="METHIONINE AMINOPEPTIDASE"/>
    <property type="match status" value="1"/>
</dbReference>
<organism evidence="1 2">
    <name type="scientific">Colocasia esculenta</name>
    <name type="common">Wild taro</name>
    <name type="synonym">Arum esculentum</name>
    <dbReference type="NCBI Taxonomy" id="4460"/>
    <lineage>
        <taxon>Eukaryota</taxon>
        <taxon>Viridiplantae</taxon>
        <taxon>Streptophyta</taxon>
        <taxon>Embryophyta</taxon>
        <taxon>Tracheophyta</taxon>
        <taxon>Spermatophyta</taxon>
        <taxon>Magnoliopsida</taxon>
        <taxon>Liliopsida</taxon>
        <taxon>Araceae</taxon>
        <taxon>Aroideae</taxon>
        <taxon>Colocasieae</taxon>
        <taxon>Colocasia</taxon>
    </lineage>
</organism>
<dbReference type="SUPFAM" id="SSF55920">
    <property type="entry name" value="Creatinase/aminopeptidase"/>
    <property type="match status" value="1"/>
</dbReference>
<dbReference type="GO" id="GO:0070006">
    <property type="term" value="F:metalloaminopeptidase activity"/>
    <property type="evidence" value="ECO:0007669"/>
    <property type="project" value="TreeGrafter"/>
</dbReference>
<reference evidence="1" key="1">
    <citation type="submission" date="2017-07" db="EMBL/GenBank/DDBJ databases">
        <title>Taro Niue Genome Assembly and Annotation.</title>
        <authorList>
            <person name="Atibalentja N."/>
            <person name="Keating K."/>
            <person name="Fields C.J."/>
        </authorList>
    </citation>
    <scope>NUCLEOTIDE SEQUENCE</scope>
    <source>
        <strain evidence="1">Niue_2</strain>
        <tissue evidence="1">Leaf</tissue>
    </source>
</reference>
<dbReference type="EMBL" id="NMUH01003808">
    <property type="protein sequence ID" value="MQM07159.1"/>
    <property type="molecule type" value="Genomic_DNA"/>
</dbReference>
<dbReference type="Gene3D" id="3.90.230.10">
    <property type="entry name" value="Creatinase/methionine aminopeptidase superfamily"/>
    <property type="match status" value="1"/>
</dbReference>
<dbReference type="AlphaFoldDB" id="A0A843WC03"/>
<sequence>MLTMGSTNPIIWRDNWTAVTQDGSLSAQFEHTILITENGAEILTQCDDYEELENDEAGEE</sequence>
<dbReference type="GO" id="GO:0009507">
    <property type="term" value="C:chloroplast"/>
    <property type="evidence" value="ECO:0007669"/>
    <property type="project" value="TreeGrafter"/>
</dbReference>
<accession>A0A843WC03</accession>
<gene>
    <name evidence="1" type="ORF">Taro_039994</name>
</gene>
<evidence type="ECO:0000313" key="1">
    <source>
        <dbReference type="EMBL" id="MQM07159.1"/>
    </source>
</evidence>
<dbReference type="InterPro" id="IPR036005">
    <property type="entry name" value="Creatinase/aminopeptidase-like"/>
</dbReference>
<proteinExistence type="predicted"/>